<organism evidence="2">
    <name type="scientific">Pristhesancus plagipennis</name>
    <name type="common">Common assassin bug</name>
    <dbReference type="NCBI Taxonomy" id="1955184"/>
    <lineage>
        <taxon>Eukaryota</taxon>
        <taxon>Metazoa</taxon>
        <taxon>Ecdysozoa</taxon>
        <taxon>Arthropoda</taxon>
        <taxon>Hexapoda</taxon>
        <taxon>Insecta</taxon>
        <taxon>Pterygota</taxon>
        <taxon>Neoptera</taxon>
        <taxon>Paraneoptera</taxon>
        <taxon>Hemiptera</taxon>
        <taxon>Heteroptera</taxon>
        <taxon>Panheteroptera</taxon>
        <taxon>Cimicomorpha</taxon>
        <taxon>Reduviidae</taxon>
        <taxon>Harpactorinae</taxon>
        <taxon>Harpactorini</taxon>
        <taxon>Pristhesancus</taxon>
    </lineage>
</organism>
<accession>A0A2K8JUY5</accession>
<name>A0A2K8JUY5_PRIPG</name>
<dbReference type="GO" id="GO:0051707">
    <property type="term" value="P:response to other organism"/>
    <property type="evidence" value="ECO:0007669"/>
    <property type="project" value="UniProtKB-ARBA"/>
</dbReference>
<dbReference type="InterPro" id="IPR036574">
    <property type="entry name" value="Scorpion_toxin-like_sf"/>
</dbReference>
<protein>
    <submittedName>
        <fullName evidence="2">Secreted Defensin-like peptide</fullName>
    </submittedName>
</protein>
<dbReference type="PROSITE" id="PS01138">
    <property type="entry name" value="SCORP_SHORT_TOXIN"/>
    <property type="match status" value="1"/>
</dbReference>
<feature type="chain" id="PRO_5015004720" evidence="1">
    <location>
        <begin position="21"/>
        <end position="85"/>
    </location>
</feature>
<proteinExistence type="evidence at transcript level"/>
<evidence type="ECO:0000256" key="1">
    <source>
        <dbReference type="SAM" id="SignalP"/>
    </source>
</evidence>
<dbReference type="SUPFAM" id="SSF57095">
    <property type="entry name" value="Scorpion toxin-like"/>
    <property type="match status" value="1"/>
</dbReference>
<evidence type="ECO:0000313" key="2">
    <source>
        <dbReference type="EMBL" id="ATU82875.1"/>
    </source>
</evidence>
<keyword evidence="1" id="KW-0732">Signal</keyword>
<dbReference type="EMBL" id="KY031124">
    <property type="protein sequence ID" value="ATU82875.1"/>
    <property type="molecule type" value="mRNA"/>
</dbReference>
<dbReference type="AlphaFoldDB" id="A0A2K8JUY5"/>
<sequence>MKVAILFLVTACFVLALVEAGPNSQSLEDESSVTHHRAKRLACKLPFGFLRKRECNRSCTLQLGIFAGGKCINGVCVCKDYSKGR</sequence>
<reference evidence="2" key="1">
    <citation type="submission" date="2016-10" db="EMBL/GenBank/DDBJ databases">
        <title>The assassin bug Pristhesancus plagipennis produces two different types of venom.</title>
        <authorList>
            <person name="Walker A.A."/>
            <person name="Herzig V."/>
            <person name="Jin J."/>
            <person name="Fry B.G."/>
            <person name="King G.F."/>
        </authorList>
    </citation>
    <scope>NUCLEOTIDE SEQUENCE</scope>
    <source>
        <tissue evidence="2">Venom/labial glands</tissue>
    </source>
</reference>
<feature type="signal peptide" evidence="1">
    <location>
        <begin position="1"/>
        <end position="20"/>
    </location>
</feature>